<feature type="repeat" description="ANK" evidence="3">
    <location>
        <begin position="755"/>
        <end position="787"/>
    </location>
</feature>
<feature type="domain" description="SRP9" evidence="6">
    <location>
        <begin position="1427"/>
        <end position="1501"/>
    </location>
</feature>
<dbReference type="PROSITE" id="PS50088">
    <property type="entry name" value="ANK_REPEAT"/>
    <property type="match status" value="6"/>
</dbReference>
<feature type="region of interest" description="Disordered" evidence="4">
    <location>
        <begin position="1388"/>
        <end position="1470"/>
    </location>
</feature>
<evidence type="ECO:0000313" key="7">
    <source>
        <dbReference type="EMBL" id="EHK21289.1"/>
    </source>
</evidence>
<dbReference type="PANTHER" id="PTHR24198:SF165">
    <property type="entry name" value="ANKYRIN REPEAT-CONTAINING PROTEIN-RELATED"/>
    <property type="match status" value="1"/>
</dbReference>
<dbReference type="HOGENOM" id="CLU_001836_0_0_1"/>
<feature type="compositionally biased region" description="Low complexity" evidence="4">
    <location>
        <begin position="1447"/>
        <end position="1456"/>
    </location>
</feature>
<dbReference type="eggNOG" id="KOG4177">
    <property type="taxonomic scope" value="Eukaryota"/>
</dbReference>
<keyword evidence="5" id="KW-0732">Signal</keyword>
<feature type="signal peptide" evidence="5">
    <location>
        <begin position="1"/>
        <end position="19"/>
    </location>
</feature>
<evidence type="ECO:0000256" key="4">
    <source>
        <dbReference type="SAM" id="MobiDB-lite"/>
    </source>
</evidence>
<feature type="chain" id="PRO_5003524277" description="SRP9 domain-containing protein" evidence="5">
    <location>
        <begin position="20"/>
        <end position="1552"/>
    </location>
</feature>
<dbReference type="OrthoDB" id="5243355at2759"/>
<feature type="repeat" description="ANK" evidence="3">
    <location>
        <begin position="954"/>
        <end position="986"/>
    </location>
</feature>
<feature type="region of interest" description="Disordered" evidence="4">
    <location>
        <begin position="1504"/>
        <end position="1552"/>
    </location>
</feature>
<comment type="caution">
    <text evidence="7">The sequence shown here is derived from an EMBL/GenBank/DDBJ whole genome shotgun (WGS) entry which is preliminary data.</text>
</comment>
<feature type="repeat" description="ANK" evidence="3">
    <location>
        <begin position="549"/>
        <end position="578"/>
    </location>
</feature>
<evidence type="ECO:0000256" key="1">
    <source>
        <dbReference type="ARBA" id="ARBA00022737"/>
    </source>
</evidence>
<keyword evidence="2 3" id="KW-0040">ANK repeat</keyword>
<proteinExistence type="predicted"/>
<name>G9MWF3_HYPVG</name>
<dbReference type="Gene3D" id="1.25.40.20">
    <property type="entry name" value="Ankyrin repeat-containing domain"/>
    <property type="match status" value="3"/>
</dbReference>
<dbReference type="GeneID" id="25792365"/>
<dbReference type="PROSITE" id="PS50297">
    <property type="entry name" value="ANK_REP_REGION"/>
    <property type="match status" value="6"/>
</dbReference>
<feature type="compositionally biased region" description="Low complexity" evidence="4">
    <location>
        <begin position="1521"/>
        <end position="1536"/>
    </location>
</feature>
<dbReference type="PANTHER" id="PTHR24198">
    <property type="entry name" value="ANKYRIN REPEAT AND PROTEIN KINASE DOMAIN-CONTAINING PROTEIN"/>
    <property type="match status" value="1"/>
</dbReference>
<keyword evidence="8" id="KW-1185">Reference proteome</keyword>
<dbReference type="InParanoid" id="G9MWF3"/>
<dbReference type="PRINTS" id="PR01415">
    <property type="entry name" value="ANKYRIN"/>
</dbReference>
<feature type="repeat" description="ANK" evidence="3">
    <location>
        <begin position="852"/>
        <end position="884"/>
    </location>
</feature>
<evidence type="ECO:0000259" key="6">
    <source>
        <dbReference type="Pfam" id="PF05486"/>
    </source>
</evidence>
<protein>
    <recommendedName>
        <fullName evidence="6">SRP9 domain-containing protein</fullName>
    </recommendedName>
</protein>
<dbReference type="OMA" id="WRATWLN"/>
<feature type="compositionally biased region" description="Acidic residues" evidence="4">
    <location>
        <begin position="1390"/>
        <end position="1399"/>
    </location>
</feature>
<feature type="repeat" description="ANK" evidence="3">
    <location>
        <begin position="648"/>
        <end position="680"/>
    </location>
</feature>
<dbReference type="RefSeq" id="XP_013955482.1">
    <property type="nucleotide sequence ID" value="XM_014100007.1"/>
</dbReference>
<feature type="compositionally biased region" description="Acidic residues" evidence="4">
    <location>
        <begin position="1509"/>
        <end position="1519"/>
    </location>
</feature>
<dbReference type="STRING" id="413071.G9MWF3"/>
<dbReference type="SUPFAM" id="SSF48403">
    <property type="entry name" value="Ankyrin repeat"/>
    <property type="match status" value="3"/>
</dbReference>
<organism evidence="7 8">
    <name type="scientific">Hypocrea virens (strain Gv29-8 / FGSC 10586)</name>
    <name type="common">Gliocladium virens</name>
    <name type="synonym">Trichoderma virens</name>
    <dbReference type="NCBI Taxonomy" id="413071"/>
    <lineage>
        <taxon>Eukaryota</taxon>
        <taxon>Fungi</taxon>
        <taxon>Dikarya</taxon>
        <taxon>Ascomycota</taxon>
        <taxon>Pezizomycotina</taxon>
        <taxon>Sordariomycetes</taxon>
        <taxon>Hypocreomycetidae</taxon>
        <taxon>Hypocreales</taxon>
        <taxon>Hypocreaceae</taxon>
        <taxon>Trichoderma</taxon>
    </lineage>
</organism>
<dbReference type="EMBL" id="ABDF02000073">
    <property type="protein sequence ID" value="EHK21289.1"/>
    <property type="molecule type" value="Genomic_DNA"/>
</dbReference>
<dbReference type="VEuPathDB" id="FungiDB:TRIVIDRAFT_230926"/>
<gene>
    <name evidence="7" type="ORF">TRIVIDRAFT_230926</name>
</gene>
<dbReference type="InterPro" id="IPR036770">
    <property type="entry name" value="Ankyrin_rpt-contain_sf"/>
</dbReference>
<evidence type="ECO:0000256" key="2">
    <source>
        <dbReference type="ARBA" id="ARBA00023043"/>
    </source>
</evidence>
<dbReference type="CDD" id="cd02249">
    <property type="entry name" value="ZZ"/>
    <property type="match status" value="1"/>
</dbReference>
<dbReference type="Proteomes" id="UP000007115">
    <property type="component" value="Unassembled WGS sequence"/>
</dbReference>
<accession>G9MWF3</accession>
<evidence type="ECO:0000256" key="5">
    <source>
        <dbReference type="SAM" id="SignalP"/>
    </source>
</evidence>
<dbReference type="InterPro" id="IPR039432">
    <property type="entry name" value="SRP9_dom"/>
</dbReference>
<sequence>MKDMLCSFLLSILANTATGAVNEEYKLMKDQLILQHAWTEMDLFKIFTTLSPTIIGPDMLLLLHNVEECDKNGREIFWRTLSTITATTEVPFKVVVTCKNPFDLSDELHQWPDIPVTTYNIGDKKEYLSQNAEGKYSDDLLSMLCPGGHGEAKIRKKLIELRSMKTKDLDTILKLIMDLTDWPQDVSQRSLREFYHRLQAVTLKSTPADILRQSLQDILDRDGLRWILNWLLNGQQPLSYNQLATALFHFKRGKDDTFHAPSPTELQEPLSHLRLWVRGITESFSGQVRLREEFRGYFQNKSNHLEDYLTPSENILVFLFDYLTSPEIQGRLDSLYNQYQSKVGCSGNHITPPLVTDGQDFIFYAIQALPYHLSQDPNFLLSKSDMLTAITSKLIPWSRVYWAMSNPFSRPKFEALQSPFETLLTLGNLGLEAVSALKEIQYSTCPPTTNTHEMSKAPVSVGMNSLSDAIREGKENAALSLAEELILASGSQNKVNGETATLQDSSKISWPSWFLWRAVWLNMDRLVALLLNNGMKVDPEDGDSIFFPSPLYMAVRLGHALIMETLIERGARLDVKRPGMDNLVCSAAVSGSIHAINSLMVKNKSLLKVQELEKPLYAASLYGNWKAVKRLLELGADPNSGIGERSNDGGAPLIVAAERGNIKTAQMLLKHNADPNIIGPRKFNTPLWFAAVKSAKADLVSLLLDHGADPNHKLINPPLLVEIITASPMRTNNKLAILSCLTKDSTALINIAHAGGMTPLLYAANEGDLDIVKWLLAYGADINATDNQGHSALCYAIAKMHVDVVRELLRWEQKLDILTKSGNTLLDMAINNVSVVQMLLDAGVNSEWPNRDNQTAINTAVIMRKTDVVKLLVERGANIHHRDNTGESPILNATRNIPNAEIIRILLDGDANLRDEDPDSKYTPLHYAMNQEKDIAKILLEFRNNIDLEKRDINGRTALLVAAWGGRFEHIKLLVEAGADINAQDHLGWTTLSYALCHSSAFEVVDWLLWQPAMEIDTIGTPVGTALMVACYSLNEEMVFKLLSRGANPNMPTGYRYCNNALKAACRPWKKLNLTYEERMHKIDAIIYMLVEYGADVDAMEGNTIYNAISAASFSAGSSTINLLSNMGATAETADPLGRFPLHFAAASGLKNFEVMLRLHKGNLMVRDCSGRTVLHWAAQFGHVETIEAILKIMSPSGKSRRNYINQPDIDGWTPLCWATQPLTKYNGFYPNLRFEPYSQREVVKYLIDNGADRGVTFNIEAEDNVETFTLVQMAKLCNVKDDIIKMLADDLDGTSTKNIADNNGDVERRYACDSTTCSICFNAIFGCQYECQSCLEFSACKKCYGRINIYHGHFTLEDGKPHQFVSLKFDGQDFYQIDALEAFMAENGQDGDDDEDELPPSVGRDGLWTEGYHKMELCDDDDDDGSSTRVTAKYSIKPVKPRKSDPSSADESSPSDPKPPRGSLVLKTYDPVSGVALKYRTTKAAEVTRLMYAAMGRLGRAQANVQDVPEETMQDADAVETPQGEQTPQQTQQQGAAGGGGGGKKKKKGKK</sequence>
<keyword evidence="1" id="KW-0677">Repeat</keyword>
<dbReference type="Pfam" id="PF05486">
    <property type="entry name" value="SRP9-21"/>
    <property type="match status" value="1"/>
</dbReference>
<evidence type="ECO:0000313" key="8">
    <source>
        <dbReference type="Proteomes" id="UP000007115"/>
    </source>
</evidence>
<reference evidence="7 8" key="1">
    <citation type="journal article" date="2011" name="Genome Biol.">
        <title>Comparative genome sequence analysis underscores mycoparasitism as the ancestral life style of Trichoderma.</title>
        <authorList>
            <person name="Kubicek C.P."/>
            <person name="Herrera-Estrella A."/>
            <person name="Seidl-Seiboth V."/>
            <person name="Martinez D.A."/>
            <person name="Druzhinina I.S."/>
            <person name="Thon M."/>
            <person name="Zeilinger S."/>
            <person name="Casas-Flores S."/>
            <person name="Horwitz B.A."/>
            <person name="Mukherjee P.K."/>
            <person name="Mukherjee M."/>
            <person name="Kredics L."/>
            <person name="Alcaraz L.D."/>
            <person name="Aerts A."/>
            <person name="Antal Z."/>
            <person name="Atanasova L."/>
            <person name="Cervantes-Badillo M.G."/>
            <person name="Challacombe J."/>
            <person name="Chertkov O."/>
            <person name="McCluskey K."/>
            <person name="Coulpier F."/>
            <person name="Deshpande N."/>
            <person name="von Doehren H."/>
            <person name="Ebbole D.J."/>
            <person name="Esquivel-Naranjo E.U."/>
            <person name="Fekete E."/>
            <person name="Flipphi M."/>
            <person name="Glaser F."/>
            <person name="Gomez-Rodriguez E.Y."/>
            <person name="Gruber S."/>
            <person name="Han C."/>
            <person name="Henrissat B."/>
            <person name="Hermosa R."/>
            <person name="Hernandez-Onate M."/>
            <person name="Karaffa L."/>
            <person name="Kosti I."/>
            <person name="Le Crom S."/>
            <person name="Lindquist E."/>
            <person name="Lucas S."/>
            <person name="Luebeck M."/>
            <person name="Luebeck P.S."/>
            <person name="Margeot A."/>
            <person name="Metz B."/>
            <person name="Misra M."/>
            <person name="Nevalainen H."/>
            <person name="Omann M."/>
            <person name="Packer N."/>
            <person name="Perrone G."/>
            <person name="Uresti-Rivera E.E."/>
            <person name="Salamov A."/>
            <person name="Schmoll M."/>
            <person name="Seiboth B."/>
            <person name="Shapiro H."/>
            <person name="Sukno S."/>
            <person name="Tamayo-Ramos J.A."/>
            <person name="Tisch D."/>
            <person name="Wiest A."/>
            <person name="Wilkinson H.H."/>
            <person name="Zhang M."/>
            <person name="Coutinho P.M."/>
            <person name="Kenerley C.M."/>
            <person name="Monte E."/>
            <person name="Baker S.E."/>
            <person name="Grigoriev I.V."/>
        </authorList>
    </citation>
    <scope>NUCLEOTIDE SEQUENCE [LARGE SCALE GENOMIC DNA]</scope>
    <source>
        <strain evidence="8">Gv29-8 / FGSC 10586</strain>
    </source>
</reference>
<dbReference type="Pfam" id="PF12796">
    <property type="entry name" value="Ank_2"/>
    <property type="match status" value="5"/>
</dbReference>
<dbReference type="InterPro" id="IPR002110">
    <property type="entry name" value="Ankyrin_rpt"/>
</dbReference>
<evidence type="ECO:0000256" key="3">
    <source>
        <dbReference type="PROSITE-ProRule" id="PRU00023"/>
    </source>
</evidence>
<dbReference type="SMART" id="SM00248">
    <property type="entry name" value="ANK"/>
    <property type="match status" value="15"/>
</dbReference>
<feature type="repeat" description="ANK" evidence="3">
    <location>
        <begin position="1170"/>
        <end position="1192"/>
    </location>
</feature>